<dbReference type="HOGENOM" id="CLU_000422_13_3_6"/>
<evidence type="ECO:0000259" key="14">
    <source>
        <dbReference type="Pfam" id="PF00384"/>
    </source>
</evidence>
<keyword evidence="6" id="KW-0500">Molybdenum</keyword>
<dbReference type="KEGG" id="vfi:VF_A0299"/>
<feature type="domain" description="Molybdopterin oxidoreductase" evidence="14">
    <location>
        <begin position="596"/>
        <end position="692"/>
    </location>
</feature>
<feature type="chain" id="PRO_5004255350" description="Trimethylamine-N-oxide reductase" evidence="13">
    <location>
        <begin position="34"/>
        <end position="952"/>
    </location>
</feature>
<dbReference type="FunFam" id="2.40.40.20:FF:000009">
    <property type="entry name" value="Biotin sulfoxide reductase 2"/>
    <property type="match status" value="1"/>
</dbReference>
<comment type="cofactor">
    <cofactor evidence="1">
        <name>Mo-bis(molybdopterin guanine dinucleotide)</name>
        <dbReference type="ChEBI" id="CHEBI:60539"/>
    </cofactor>
</comment>
<dbReference type="Proteomes" id="UP000000537">
    <property type="component" value="Chromosome II"/>
</dbReference>
<comment type="function">
    <text evidence="2">Reduces trimethylamine-N-oxide (TMAO) into trimethylamine; an anaerobic reaction coupled to energy-yielding reactions.</text>
</comment>
<evidence type="ECO:0000256" key="4">
    <source>
        <dbReference type="ARBA" id="ARBA00010312"/>
    </source>
</evidence>
<keyword evidence="9" id="KW-0574">Periplasm</keyword>
<evidence type="ECO:0000256" key="11">
    <source>
        <dbReference type="ARBA" id="ARBA00049407"/>
    </source>
</evidence>
<organism evidence="17 18">
    <name type="scientific">Aliivibrio fischeri (strain ATCC 700601 / ES114)</name>
    <name type="common">Vibrio fischeri</name>
    <dbReference type="NCBI Taxonomy" id="312309"/>
    <lineage>
        <taxon>Bacteria</taxon>
        <taxon>Pseudomonadati</taxon>
        <taxon>Pseudomonadota</taxon>
        <taxon>Gammaproteobacteria</taxon>
        <taxon>Vibrionales</taxon>
        <taxon>Vibrionaceae</taxon>
        <taxon>Aliivibrio</taxon>
    </lineage>
</organism>
<dbReference type="Gene3D" id="3.40.228.10">
    <property type="entry name" value="Dimethylsulfoxide Reductase, domain 2"/>
    <property type="match status" value="1"/>
</dbReference>
<comment type="catalytic activity">
    <reaction evidence="11">
        <text>trimethylamine + 2 Fe(III)-[cytochrome c] + H2O = trimethylamine N-oxide + 2 Fe(II)-[cytochrome c] + 3 H(+)</text>
        <dbReference type="Rhea" id="RHEA:24236"/>
        <dbReference type="Rhea" id="RHEA-COMP:10350"/>
        <dbReference type="Rhea" id="RHEA-COMP:14399"/>
        <dbReference type="ChEBI" id="CHEBI:15377"/>
        <dbReference type="ChEBI" id="CHEBI:15378"/>
        <dbReference type="ChEBI" id="CHEBI:15724"/>
        <dbReference type="ChEBI" id="CHEBI:29033"/>
        <dbReference type="ChEBI" id="CHEBI:29034"/>
        <dbReference type="ChEBI" id="CHEBI:58389"/>
        <dbReference type="EC" id="1.7.2.3"/>
    </reaction>
</comment>
<dbReference type="Gene3D" id="2.40.40.20">
    <property type="match status" value="1"/>
</dbReference>
<dbReference type="OrthoDB" id="9815647at2"/>
<dbReference type="STRING" id="312309.VF_A0299"/>
<evidence type="ECO:0000256" key="1">
    <source>
        <dbReference type="ARBA" id="ARBA00001942"/>
    </source>
</evidence>
<dbReference type="EMBL" id="CP000021">
    <property type="protein sequence ID" value="AAW87369.1"/>
    <property type="molecule type" value="Genomic_DNA"/>
</dbReference>
<dbReference type="GO" id="GO:0030288">
    <property type="term" value="C:outer membrane-bounded periplasmic space"/>
    <property type="evidence" value="ECO:0007669"/>
    <property type="project" value="TreeGrafter"/>
</dbReference>
<dbReference type="GO" id="GO:0043546">
    <property type="term" value="F:molybdopterin cofactor binding"/>
    <property type="evidence" value="ECO:0007669"/>
    <property type="project" value="InterPro"/>
</dbReference>
<reference evidence="17 18" key="1">
    <citation type="journal article" date="2005" name="Proc. Natl. Acad. Sci. U.S.A.">
        <title>Complete genome sequence of Vibrio fischeri: a symbiotic bacterium with pathogenic congeners.</title>
        <authorList>
            <person name="Ruby E.G."/>
            <person name="Urbanowski M."/>
            <person name="Campbell J."/>
            <person name="Dunn A."/>
            <person name="Faini M."/>
            <person name="Gunsalus R."/>
            <person name="Lostroh P."/>
            <person name="Lupp C."/>
            <person name="McCann J."/>
            <person name="Millikan D."/>
            <person name="Schaefer A."/>
            <person name="Stabb E."/>
            <person name="Stevens A."/>
            <person name="Visick K."/>
            <person name="Whistler C."/>
            <person name="Greenberg E.P."/>
        </authorList>
    </citation>
    <scope>NUCLEOTIDE SEQUENCE [LARGE SCALE GENOMIC DNA]</scope>
    <source>
        <strain evidence="18">ATCC 700601 / ES114</strain>
    </source>
</reference>
<sequence length="952" mass="108498">MSISRRSFLKGVATTSAVSLVGPSLLMSSKANAAETTGTWRTSGSHWGAFRAHIYGGKVQELKAIELDKYPTDMLNGIKGIIYSPSRVRYPMVRLDWLKKHKYSAETRGNNRFIRVTWDEALDLFYRELERVQKDYGPWALHAGQTGWNQTGSFHNCTAQMQRAVGMHGNFIKKVGDYSTGAGQTIMPYVLGSTEVYAQGTSWSEILKHSDNIILWATDPVKNLQVGWNCETHESYAYLEQLKEKVAKGEINVLSVDPVKNKTQRYLQNDHMYINPQSDVAFMLAVAYTLYTEDMYDKKFIETYCLGFDEFMQYVLGETKDKVVKTPEWASEICGVSPEQIREFAKMMSTGRTQILFGWCIQRQQHGEQPYWMGTVLSAMTGQIGLAGGGVSYSHHYSSVGVPSTGFSGPGGFPRNVDQGHEPKWNNNDYNGYSSTIPVARWIDCLLEPGKEIRYNGSKVVLPDFKMMVISGNNPWHHHQDRNRMKKAFQKLQTVVTIDFTWTATCRFSDIVLPACTQWERNDIDQYGSYSARGLIAMHKLVDPLYQSKSDFEIMTELTRRFGRHSSTIPVARWIDCLLEPGKEIRYNGSKVVLPDFKMMVISGNNPWHHHQDRNRMKKAFQKLQTVVTIDFTWTATCRFSDIVLPACTQWERNDIDQYGSYSARGLIAMHKLVDPLYQSKSDFEIMTELTRRFGRHKEYTRGMDEMEWIRSLYAECRTANEGKFEMPEFDEFWEKGVLDFGEGKPWVRHAAFREDPEVNALGTPSGFIEISSRKIERFGYEHCQGHPMWFEKSERSHGGPGSKKHPFWMQSCHPDKRLHSQMCDSEEFRATYTVQGREPVYLNPQDAKEKGIKDGDLVRVFNDRGQLLAGAVLTDSYPRGVIRIEEGAWYGPLNEKVGAICTYGDPNTLTQDIPSSELAQATSANTCLVDYEKFTGKVPPVTSFGGPIIIE</sequence>
<dbReference type="eggNOG" id="COG0243">
    <property type="taxonomic scope" value="Bacteria"/>
</dbReference>
<dbReference type="InterPro" id="IPR006311">
    <property type="entry name" value="TAT_signal"/>
</dbReference>
<dbReference type="PANTHER" id="PTHR43742:SF4">
    <property type="entry name" value="TRIMETHYLAMINE-N-OXIDE REDUCTASE 1"/>
    <property type="match status" value="1"/>
</dbReference>
<evidence type="ECO:0000256" key="12">
    <source>
        <dbReference type="ARBA" id="ARBA00069096"/>
    </source>
</evidence>
<evidence type="ECO:0000256" key="2">
    <source>
        <dbReference type="ARBA" id="ARBA00003013"/>
    </source>
</evidence>
<dbReference type="SUPFAM" id="SSF50692">
    <property type="entry name" value="ADC-like"/>
    <property type="match status" value="1"/>
</dbReference>
<dbReference type="AlphaFoldDB" id="Q5E0S7"/>
<dbReference type="EnsemblBacteria" id="AAW87369">
    <property type="protein sequence ID" value="AAW87369"/>
    <property type="gene ID" value="VF_A0299"/>
</dbReference>
<dbReference type="InterPro" id="IPR006655">
    <property type="entry name" value="Mopterin_OxRdtase_prok_CS"/>
</dbReference>
<dbReference type="GO" id="GO:0030151">
    <property type="term" value="F:molybdenum ion binding"/>
    <property type="evidence" value="ECO:0007669"/>
    <property type="project" value="TreeGrafter"/>
</dbReference>
<dbReference type="CDD" id="cd02793">
    <property type="entry name" value="MopB_CT_DMSOR-BSOR-TMAOR"/>
    <property type="match status" value="1"/>
</dbReference>
<evidence type="ECO:0000259" key="15">
    <source>
        <dbReference type="Pfam" id="PF01568"/>
    </source>
</evidence>
<evidence type="ECO:0000256" key="13">
    <source>
        <dbReference type="SAM" id="SignalP"/>
    </source>
</evidence>
<dbReference type="EC" id="1.7.2.3" evidence="5"/>
<dbReference type="PROSITE" id="PS00490">
    <property type="entry name" value="MOLYBDOPTERIN_PROK_2"/>
    <property type="match status" value="2"/>
</dbReference>
<evidence type="ECO:0000259" key="16">
    <source>
        <dbReference type="Pfam" id="PF18364"/>
    </source>
</evidence>
<dbReference type="InterPro" id="IPR041460">
    <property type="entry name" value="Molybdopterin_N"/>
</dbReference>
<feature type="domain" description="Molybdopterin dinucleotide-binding" evidence="15">
    <location>
        <begin position="808"/>
        <end position="928"/>
    </location>
</feature>
<dbReference type="SUPFAM" id="SSF53706">
    <property type="entry name" value="Formate dehydrogenase/DMSO reductase, domains 1-3"/>
    <property type="match status" value="2"/>
</dbReference>
<reference evidence="17 18" key="2">
    <citation type="journal article" date="2008" name="BMC Genomics">
        <title>Comparative genomics-based investigation of resequencing targets in Vibrio fischeri: focus on point miscalls and artefactual expansions.</title>
        <authorList>
            <person name="Mandel M.J."/>
            <person name="Stabb E.V."/>
            <person name="Ruby E.G."/>
        </authorList>
    </citation>
    <scope>NUCLEOTIDE SEQUENCE [LARGE SCALE GENOMIC DNA]</scope>
    <source>
        <strain evidence="18">ATCC 700601 / ES114</strain>
    </source>
</reference>
<dbReference type="Pfam" id="PF01568">
    <property type="entry name" value="Molydop_binding"/>
    <property type="match status" value="1"/>
</dbReference>
<protein>
    <recommendedName>
        <fullName evidence="12">Trimethylamine-N-oxide reductase</fullName>
        <ecNumber evidence="5">1.7.2.3</ecNumber>
    </recommendedName>
</protein>
<dbReference type="GO" id="GO:0009055">
    <property type="term" value="F:electron transfer activity"/>
    <property type="evidence" value="ECO:0007669"/>
    <property type="project" value="TreeGrafter"/>
</dbReference>
<dbReference type="GO" id="GO:0050626">
    <property type="term" value="F:trimethylamine-N-oxide reductase (cytochrome c) activity"/>
    <property type="evidence" value="ECO:0007669"/>
    <property type="project" value="UniProtKB-EC"/>
</dbReference>
<evidence type="ECO:0000256" key="10">
    <source>
        <dbReference type="ARBA" id="ARBA00023002"/>
    </source>
</evidence>
<dbReference type="InterPro" id="IPR006657">
    <property type="entry name" value="MoPterin_dinucl-bd_dom"/>
</dbReference>
<evidence type="ECO:0000256" key="9">
    <source>
        <dbReference type="ARBA" id="ARBA00022764"/>
    </source>
</evidence>
<feature type="signal peptide" evidence="13">
    <location>
        <begin position="1"/>
        <end position="33"/>
    </location>
</feature>
<dbReference type="NCBIfam" id="NF011682">
    <property type="entry name" value="PRK15102.1"/>
    <property type="match status" value="1"/>
</dbReference>
<keyword evidence="8 13" id="KW-0732">Signal</keyword>
<dbReference type="InterPro" id="IPR050612">
    <property type="entry name" value="Prok_Mopterin_Oxidored"/>
</dbReference>
<dbReference type="PANTHER" id="PTHR43742">
    <property type="entry name" value="TRIMETHYLAMINE-N-OXIDE REDUCTASE"/>
    <property type="match status" value="1"/>
</dbReference>
<dbReference type="PATRIC" id="fig|312309.11.peg.2903"/>
<dbReference type="InterPro" id="IPR019546">
    <property type="entry name" value="TAT_signal_bac_arc"/>
</dbReference>
<dbReference type="InterPro" id="IPR006656">
    <property type="entry name" value="Mopterin_OxRdtase"/>
</dbReference>
<dbReference type="PROSITE" id="PS51318">
    <property type="entry name" value="TAT"/>
    <property type="match status" value="1"/>
</dbReference>
<dbReference type="SMR" id="Q5E0S7"/>
<accession>Q5E0S7</accession>
<dbReference type="GO" id="GO:0009061">
    <property type="term" value="P:anaerobic respiration"/>
    <property type="evidence" value="ECO:0007669"/>
    <property type="project" value="TreeGrafter"/>
</dbReference>
<proteinExistence type="inferred from homology"/>
<dbReference type="Pfam" id="PF18364">
    <property type="entry name" value="Molybdopterin_N"/>
    <property type="match status" value="1"/>
</dbReference>
<dbReference type="PROSITE" id="PS00932">
    <property type="entry name" value="MOLYBDOPTERIN_PROK_3"/>
    <property type="match status" value="1"/>
</dbReference>
<evidence type="ECO:0000313" key="17">
    <source>
        <dbReference type="EMBL" id="AAW87369.1"/>
    </source>
</evidence>
<name>Q5E0S7_ALIF1</name>
<dbReference type="InterPro" id="IPR041954">
    <property type="entry name" value="CT_DMSOR/BSOR/TMAOR"/>
</dbReference>
<dbReference type="Gene3D" id="3.40.50.740">
    <property type="match status" value="2"/>
</dbReference>
<keyword evidence="7" id="KW-0479">Metal-binding</keyword>
<evidence type="ECO:0000256" key="7">
    <source>
        <dbReference type="ARBA" id="ARBA00022723"/>
    </source>
</evidence>
<gene>
    <name evidence="17" type="primary">torA</name>
    <name evidence="17" type="ordered locus">VF_A0299</name>
</gene>
<comment type="subcellular location">
    <subcellularLocation>
        <location evidence="3">Periplasm</location>
    </subcellularLocation>
</comment>
<evidence type="ECO:0000256" key="3">
    <source>
        <dbReference type="ARBA" id="ARBA00004418"/>
    </source>
</evidence>
<dbReference type="NCBIfam" id="TIGR01409">
    <property type="entry name" value="TAT_signal_seq"/>
    <property type="match status" value="1"/>
</dbReference>
<dbReference type="Gene3D" id="3.90.55.10">
    <property type="entry name" value="Dimethylsulfoxide Reductase, domain 3"/>
    <property type="match status" value="1"/>
</dbReference>
<evidence type="ECO:0000256" key="8">
    <source>
        <dbReference type="ARBA" id="ARBA00022729"/>
    </source>
</evidence>
<dbReference type="GeneID" id="99574062"/>
<evidence type="ECO:0000313" key="18">
    <source>
        <dbReference type="Proteomes" id="UP000000537"/>
    </source>
</evidence>
<dbReference type="RefSeq" id="WP_011263185.1">
    <property type="nucleotide sequence ID" value="NC_006841.2"/>
</dbReference>
<dbReference type="Pfam" id="PF00384">
    <property type="entry name" value="Molybdopterin"/>
    <property type="match status" value="2"/>
</dbReference>
<feature type="domain" description="Molybdopterin oxidoreductase N-terminal" evidence="16">
    <location>
        <begin position="43"/>
        <end position="83"/>
    </location>
</feature>
<feature type="domain" description="Molybdopterin oxidoreductase" evidence="14">
    <location>
        <begin position="87"/>
        <end position="560"/>
    </location>
</feature>
<comment type="similarity">
    <text evidence="4">Belongs to the prokaryotic molybdopterin-containing oxidoreductase family.</text>
</comment>
<evidence type="ECO:0000256" key="6">
    <source>
        <dbReference type="ARBA" id="ARBA00022505"/>
    </source>
</evidence>
<keyword evidence="18" id="KW-1185">Reference proteome</keyword>
<dbReference type="InterPro" id="IPR009010">
    <property type="entry name" value="Asp_de-COase-like_dom_sf"/>
</dbReference>
<keyword evidence="10 17" id="KW-0560">Oxidoreductase</keyword>
<evidence type="ECO:0000256" key="5">
    <source>
        <dbReference type="ARBA" id="ARBA00011885"/>
    </source>
</evidence>